<keyword evidence="2" id="KW-1185">Reference proteome</keyword>
<dbReference type="EMBL" id="ASGP02000002">
    <property type="protein sequence ID" value="KAH9520642.1"/>
    <property type="molecule type" value="Genomic_DNA"/>
</dbReference>
<protein>
    <submittedName>
        <fullName evidence="1">Uncharacterized protein</fullName>
    </submittedName>
</protein>
<comment type="caution">
    <text evidence="1">The sequence shown here is derived from an EMBL/GenBank/DDBJ whole genome shotgun (WGS) entry which is preliminary data.</text>
</comment>
<dbReference type="Proteomes" id="UP000790347">
    <property type="component" value="Unassembled WGS sequence"/>
</dbReference>
<proteinExistence type="predicted"/>
<evidence type="ECO:0000313" key="1">
    <source>
        <dbReference type="EMBL" id="KAH9520642.1"/>
    </source>
</evidence>
<reference evidence="1" key="2">
    <citation type="journal article" date="2022" name="Res Sq">
        <title>Comparative Genomics Reveals Insights into the Divergent Evolution of Astigmatic Mites and Household Pest Adaptations.</title>
        <authorList>
            <person name="Xiong Q."/>
            <person name="Wan A.T.-Y."/>
            <person name="Liu X.-Y."/>
            <person name="Fung C.S.-H."/>
            <person name="Xiao X."/>
            <person name="Malainual N."/>
            <person name="Hou J."/>
            <person name="Wang L."/>
            <person name="Wang M."/>
            <person name="Yang K."/>
            <person name="Cui Y."/>
            <person name="Leung E."/>
            <person name="Nong W."/>
            <person name="Shin S.-K."/>
            <person name="Au S."/>
            <person name="Jeong K.Y."/>
            <person name="Chew F.T."/>
            <person name="Hui J."/>
            <person name="Leung T.F."/>
            <person name="Tungtrongchitr A."/>
            <person name="Zhong N."/>
            <person name="Liu Z."/>
            <person name="Tsui S."/>
        </authorList>
    </citation>
    <scope>NUCLEOTIDE SEQUENCE</scope>
    <source>
        <strain evidence="1">Derf</strain>
        <tissue evidence="1">Whole organism</tissue>
    </source>
</reference>
<reference evidence="1" key="1">
    <citation type="submission" date="2013-05" db="EMBL/GenBank/DDBJ databases">
        <authorList>
            <person name="Yim A.K.Y."/>
            <person name="Chan T.F."/>
            <person name="Ji K.M."/>
            <person name="Liu X.Y."/>
            <person name="Zhou J.W."/>
            <person name="Li R.Q."/>
            <person name="Yang K.Y."/>
            <person name="Li J."/>
            <person name="Li M."/>
            <person name="Law P.T.W."/>
            <person name="Wu Y.L."/>
            <person name="Cai Z.L."/>
            <person name="Qin H."/>
            <person name="Bao Y."/>
            <person name="Leung R.K.K."/>
            <person name="Ng P.K.S."/>
            <person name="Zou J."/>
            <person name="Zhong X.J."/>
            <person name="Ran P.X."/>
            <person name="Zhong N.S."/>
            <person name="Liu Z.G."/>
            <person name="Tsui S.K.W."/>
        </authorList>
    </citation>
    <scope>NUCLEOTIDE SEQUENCE</scope>
    <source>
        <strain evidence="1">Derf</strain>
        <tissue evidence="1">Whole organism</tissue>
    </source>
</reference>
<sequence length="61" mass="7125">MFRPRGINRVAYVHFQQQQQQKNDSILMMMTVSPLTFIGAGIQFDCCLITELSYDINNQNR</sequence>
<evidence type="ECO:0000313" key="2">
    <source>
        <dbReference type="Proteomes" id="UP000790347"/>
    </source>
</evidence>
<name>A0A922I188_DERFA</name>
<accession>A0A922I188</accession>
<dbReference type="AlphaFoldDB" id="A0A922I188"/>
<gene>
    <name evidence="1" type="ORF">DERF_004342</name>
</gene>
<organism evidence="1 2">
    <name type="scientific">Dermatophagoides farinae</name>
    <name type="common">American house dust mite</name>
    <dbReference type="NCBI Taxonomy" id="6954"/>
    <lineage>
        <taxon>Eukaryota</taxon>
        <taxon>Metazoa</taxon>
        <taxon>Ecdysozoa</taxon>
        <taxon>Arthropoda</taxon>
        <taxon>Chelicerata</taxon>
        <taxon>Arachnida</taxon>
        <taxon>Acari</taxon>
        <taxon>Acariformes</taxon>
        <taxon>Sarcoptiformes</taxon>
        <taxon>Astigmata</taxon>
        <taxon>Psoroptidia</taxon>
        <taxon>Analgoidea</taxon>
        <taxon>Pyroglyphidae</taxon>
        <taxon>Dermatophagoidinae</taxon>
        <taxon>Dermatophagoides</taxon>
    </lineage>
</organism>